<dbReference type="AlphaFoldDB" id="A0A4Q1KPG1"/>
<protein>
    <submittedName>
        <fullName evidence="3">SLATT domain-containing protein</fullName>
    </submittedName>
</protein>
<accession>A0A4Q1KPG1</accession>
<keyword evidence="4" id="KW-1185">Reference proteome</keyword>
<keyword evidence="1" id="KW-0812">Transmembrane</keyword>
<evidence type="ECO:0000313" key="4">
    <source>
        <dbReference type="Proteomes" id="UP000290958"/>
    </source>
</evidence>
<reference evidence="4" key="1">
    <citation type="submission" date="2019-01" db="EMBL/GenBank/DDBJ databases">
        <title>Cytophagaceae bacterium strain CAR-16.</title>
        <authorList>
            <person name="Chen W.-M."/>
        </authorList>
    </citation>
    <scope>NUCLEOTIDE SEQUENCE [LARGE SCALE GENOMIC DNA]</scope>
    <source>
        <strain evidence="4">CHR27</strain>
    </source>
</reference>
<proteinExistence type="predicted"/>
<dbReference type="RefSeq" id="WP_129402897.1">
    <property type="nucleotide sequence ID" value="NZ_SBKP01000001.1"/>
</dbReference>
<organism evidence="3 4">
    <name type="scientific">Sphingobium fluviale</name>
    <dbReference type="NCBI Taxonomy" id="2506423"/>
    <lineage>
        <taxon>Bacteria</taxon>
        <taxon>Pseudomonadati</taxon>
        <taxon>Pseudomonadota</taxon>
        <taxon>Alphaproteobacteria</taxon>
        <taxon>Sphingomonadales</taxon>
        <taxon>Sphingomonadaceae</taxon>
        <taxon>Sphingobium</taxon>
    </lineage>
</organism>
<evidence type="ECO:0000259" key="2">
    <source>
        <dbReference type="Pfam" id="PF18169"/>
    </source>
</evidence>
<feature type="transmembrane region" description="Helical" evidence="1">
    <location>
        <begin position="37"/>
        <end position="55"/>
    </location>
</feature>
<keyword evidence="1" id="KW-0472">Membrane</keyword>
<dbReference type="OrthoDB" id="8778886at2"/>
<feature type="domain" description="SMODS and SLOG-associating 2TM effector" evidence="2">
    <location>
        <begin position="1"/>
        <end position="172"/>
    </location>
</feature>
<gene>
    <name evidence="3" type="ORF">EQG66_02350</name>
</gene>
<evidence type="ECO:0000256" key="1">
    <source>
        <dbReference type="SAM" id="Phobius"/>
    </source>
</evidence>
<keyword evidence="1" id="KW-1133">Transmembrane helix</keyword>
<dbReference type="Pfam" id="PF18169">
    <property type="entry name" value="SLATT_6"/>
    <property type="match status" value="1"/>
</dbReference>
<dbReference type="InterPro" id="IPR041119">
    <property type="entry name" value="SLATT_6"/>
</dbReference>
<dbReference type="EMBL" id="SBKP01000001">
    <property type="protein sequence ID" value="RXR31129.1"/>
    <property type="molecule type" value="Genomic_DNA"/>
</dbReference>
<dbReference type="NCBIfam" id="NF033630">
    <property type="entry name" value="SLATT_6"/>
    <property type="match status" value="1"/>
</dbReference>
<comment type="caution">
    <text evidence="3">The sequence shown here is derived from an EMBL/GenBank/DDBJ whole genome shotgun (WGS) entry which is preliminary data.</text>
</comment>
<feature type="transmembrane region" description="Helical" evidence="1">
    <location>
        <begin position="61"/>
        <end position="79"/>
    </location>
</feature>
<dbReference type="Proteomes" id="UP000290958">
    <property type="component" value="Unassembled WGS sequence"/>
</dbReference>
<feature type="transmembrane region" description="Helical" evidence="1">
    <location>
        <begin position="166"/>
        <end position="188"/>
    </location>
</feature>
<evidence type="ECO:0000313" key="3">
    <source>
        <dbReference type="EMBL" id="RXR31129.1"/>
    </source>
</evidence>
<sequence>MDKDRLLRLIAEKGYDVLFGVKKTFATYDIVSKGPGWIGFISLAVGVFALIYDPLSAKLPSAILVIAGIASLYISFYRAEEYERSANSQLSIYNKLKSLYLSVQSGSDPVAAKTEYDAIDANYYSTTMSKQIFLSGWYAHYKLFAETQIDWLEEQRQFTWKDKWPVSARITIVVVAVAAVAGVILWIFRSNLCA</sequence>
<name>A0A4Q1KPG1_9SPHN</name>